<evidence type="ECO:0000313" key="1">
    <source>
        <dbReference type="EMBL" id="MBC5993241.1"/>
    </source>
</evidence>
<reference evidence="1" key="1">
    <citation type="submission" date="2020-08" db="EMBL/GenBank/DDBJ databases">
        <title>Pontibacter sp. SD6 16S ribosomal RNA gene Genome sequencing and assembly.</title>
        <authorList>
            <person name="Kang M."/>
        </authorList>
    </citation>
    <scope>NUCLEOTIDE SEQUENCE</scope>
    <source>
        <strain evidence="1">SD6</strain>
    </source>
</reference>
<name>A0A923N896_9BACT</name>
<protein>
    <submittedName>
        <fullName evidence="1">Uncharacterized protein</fullName>
    </submittedName>
</protein>
<comment type="caution">
    <text evidence="1">The sequence shown here is derived from an EMBL/GenBank/DDBJ whole genome shotgun (WGS) entry which is preliminary data.</text>
</comment>
<evidence type="ECO:0000313" key="2">
    <source>
        <dbReference type="Proteomes" id="UP000603640"/>
    </source>
</evidence>
<dbReference type="Proteomes" id="UP000603640">
    <property type="component" value="Unassembled WGS sequence"/>
</dbReference>
<proteinExistence type="predicted"/>
<dbReference type="EMBL" id="JACRVF010000002">
    <property type="protein sequence ID" value="MBC5993241.1"/>
    <property type="molecule type" value="Genomic_DNA"/>
</dbReference>
<sequence>MQYPPSIISSTTLRLQSLFETDNLPATNLESLHFKLARVILHLLNTDLAKLLHILYRIDVEERAVKEAMIADDQELIAERIARLVLKRELQKAELRQRYSGK</sequence>
<accession>A0A923N896</accession>
<organism evidence="1 2">
    <name type="scientific">Pontibacter cellulosilyticus</name>
    <dbReference type="NCBI Taxonomy" id="1720253"/>
    <lineage>
        <taxon>Bacteria</taxon>
        <taxon>Pseudomonadati</taxon>
        <taxon>Bacteroidota</taxon>
        <taxon>Cytophagia</taxon>
        <taxon>Cytophagales</taxon>
        <taxon>Hymenobacteraceae</taxon>
        <taxon>Pontibacter</taxon>
    </lineage>
</organism>
<dbReference type="AlphaFoldDB" id="A0A923N896"/>
<gene>
    <name evidence="1" type="ORF">H8S84_10380</name>
</gene>
<dbReference type="RefSeq" id="WP_222621628.1">
    <property type="nucleotide sequence ID" value="NZ_JACRVF010000002.1"/>
</dbReference>
<keyword evidence="2" id="KW-1185">Reference proteome</keyword>